<name>A0ACA9SCY5_9GLOM</name>
<dbReference type="Proteomes" id="UP000789920">
    <property type="component" value="Unassembled WGS sequence"/>
</dbReference>
<gene>
    <name evidence="1" type="ORF">RPERSI_LOCUS29641</name>
</gene>
<evidence type="ECO:0000313" key="2">
    <source>
        <dbReference type="Proteomes" id="UP000789920"/>
    </source>
</evidence>
<comment type="caution">
    <text evidence="1">The sequence shown here is derived from an EMBL/GenBank/DDBJ whole genome shotgun (WGS) entry which is preliminary data.</text>
</comment>
<evidence type="ECO:0000313" key="1">
    <source>
        <dbReference type="EMBL" id="CAG8835689.1"/>
    </source>
</evidence>
<accession>A0ACA9SCY5</accession>
<reference evidence="1" key="1">
    <citation type="submission" date="2021-06" db="EMBL/GenBank/DDBJ databases">
        <authorList>
            <person name="Kallberg Y."/>
            <person name="Tangrot J."/>
            <person name="Rosling A."/>
        </authorList>
    </citation>
    <scope>NUCLEOTIDE SEQUENCE</scope>
    <source>
        <strain evidence="1">MA461A</strain>
    </source>
</reference>
<proteinExistence type="predicted"/>
<sequence>QMVNLLKPFEEITRHICESKYPTLNLVYLYIRILKNKFMPKSENGESFEAWINLIYSLEDSATDEDSSLSSDNDDNSNMHIEMHIVIKVI</sequence>
<protein>
    <submittedName>
        <fullName evidence="1">8058_t:CDS:1</fullName>
    </submittedName>
</protein>
<feature type="non-terminal residue" evidence="1">
    <location>
        <position position="1"/>
    </location>
</feature>
<dbReference type="EMBL" id="CAJVQC010112542">
    <property type="protein sequence ID" value="CAG8835689.1"/>
    <property type="molecule type" value="Genomic_DNA"/>
</dbReference>
<keyword evidence="2" id="KW-1185">Reference proteome</keyword>
<organism evidence="1 2">
    <name type="scientific">Racocetra persica</name>
    <dbReference type="NCBI Taxonomy" id="160502"/>
    <lineage>
        <taxon>Eukaryota</taxon>
        <taxon>Fungi</taxon>
        <taxon>Fungi incertae sedis</taxon>
        <taxon>Mucoromycota</taxon>
        <taxon>Glomeromycotina</taxon>
        <taxon>Glomeromycetes</taxon>
        <taxon>Diversisporales</taxon>
        <taxon>Gigasporaceae</taxon>
        <taxon>Racocetra</taxon>
    </lineage>
</organism>